<evidence type="ECO:0000256" key="9">
    <source>
        <dbReference type="PIRSR" id="PIRSR602401-1"/>
    </source>
</evidence>
<comment type="cofactor">
    <cofactor evidence="1 9">
        <name>heme</name>
        <dbReference type="ChEBI" id="CHEBI:30413"/>
    </cofactor>
</comment>
<evidence type="ECO:0000313" key="13">
    <source>
        <dbReference type="Proteomes" id="UP000807769"/>
    </source>
</evidence>
<dbReference type="InterPro" id="IPR001128">
    <property type="entry name" value="Cyt_P450"/>
</dbReference>
<keyword evidence="11" id="KW-0812">Transmembrane</keyword>
<dbReference type="PANTHER" id="PTHR46300">
    <property type="entry name" value="P450, PUTATIVE (EUROFUNG)-RELATED-RELATED"/>
    <property type="match status" value="1"/>
</dbReference>
<proteinExistence type="inferred from homology"/>
<dbReference type="GO" id="GO:0005506">
    <property type="term" value="F:iron ion binding"/>
    <property type="evidence" value="ECO:0007669"/>
    <property type="project" value="InterPro"/>
</dbReference>
<feature type="transmembrane region" description="Helical" evidence="11">
    <location>
        <begin position="30"/>
        <end position="49"/>
    </location>
</feature>
<dbReference type="Pfam" id="PF00067">
    <property type="entry name" value="p450"/>
    <property type="match status" value="1"/>
</dbReference>
<keyword evidence="6 10" id="KW-0560">Oxidoreductase</keyword>
<evidence type="ECO:0000256" key="1">
    <source>
        <dbReference type="ARBA" id="ARBA00001971"/>
    </source>
</evidence>
<dbReference type="GO" id="GO:0004497">
    <property type="term" value="F:monooxygenase activity"/>
    <property type="evidence" value="ECO:0007669"/>
    <property type="project" value="UniProtKB-KW"/>
</dbReference>
<keyword evidence="7 9" id="KW-0408">Iron</keyword>
<dbReference type="OrthoDB" id="2789670at2759"/>
<evidence type="ECO:0000313" key="12">
    <source>
        <dbReference type="EMBL" id="KAG1821682.1"/>
    </source>
</evidence>
<evidence type="ECO:0000256" key="10">
    <source>
        <dbReference type="RuleBase" id="RU000461"/>
    </source>
</evidence>
<gene>
    <name evidence="12" type="ORF">BJ212DRAFT_1297024</name>
</gene>
<evidence type="ECO:0000256" key="3">
    <source>
        <dbReference type="ARBA" id="ARBA00010617"/>
    </source>
</evidence>
<keyword evidence="5 9" id="KW-0479">Metal-binding</keyword>
<name>A0A9P7EH46_9AGAM</name>
<dbReference type="PANTHER" id="PTHR46300:SF12">
    <property type="entry name" value="P450, PUTATIVE (EUROFUNG)-RELATED"/>
    <property type="match status" value="1"/>
</dbReference>
<keyword evidence="11" id="KW-1133">Transmembrane helix</keyword>
<dbReference type="SUPFAM" id="SSF48264">
    <property type="entry name" value="Cytochrome P450"/>
    <property type="match status" value="1"/>
</dbReference>
<comment type="caution">
    <text evidence="12">The sequence shown here is derived from an EMBL/GenBank/DDBJ whole genome shotgun (WGS) entry which is preliminary data.</text>
</comment>
<evidence type="ECO:0000256" key="2">
    <source>
        <dbReference type="ARBA" id="ARBA00005179"/>
    </source>
</evidence>
<dbReference type="Proteomes" id="UP000807769">
    <property type="component" value="Unassembled WGS sequence"/>
</dbReference>
<dbReference type="InterPro" id="IPR017972">
    <property type="entry name" value="Cyt_P450_CS"/>
</dbReference>
<dbReference type="GO" id="GO:0020037">
    <property type="term" value="F:heme binding"/>
    <property type="evidence" value="ECO:0007669"/>
    <property type="project" value="InterPro"/>
</dbReference>
<dbReference type="InterPro" id="IPR036396">
    <property type="entry name" value="Cyt_P450_sf"/>
</dbReference>
<dbReference type="EMBL" id="JABBWG010000006">
    <property type="protein sequence ID" value="KAG1821682.1"/>
    <property type="molecule type" value="Genomic_DNA"/>
</dbReference>
<dbReference type="RefSeq" id="XP_041196422.1">
    <property type="nucleotide sequence ID" value="XM_041332527.1"/>
</dbReference>
<dbReference type="Gene3D" id="1.10.630.10">
    <property type="entry name" value="Cytochrome P450"/>
    <property type="match status" value="1"/>
</dbReference>
<keyword evidence="11" id="KW-0472">Membrane</keyword>
<evidence type="ECO:0000256" key="8">
    <source>
        <dbReference type="ARBA" id="ARBA00023033"/>
    </source>
</evidence>
<dbReference type="GeneID" id="64626544"/>
<evidence type="ECO:0000256" key="5">
    <source>
        <dbReference type="ARBA" id="ARBA00022723"/>
    </source>
</evidence>
<keyword evidence="13" id="KW-1185">Reference proteome</keyword>
<evidence type="ECO:0000256" key="6">
    <source>
        <dbReference type="ARBA" id="ARBA00023002"/>
    </source>
</evidence>
<evidence type="ECO:0000256" key="4">
    <source>
        <dbReference type="ARBA" id="ARBA00022617"/>
    </source>
</evidence>
<evidence type="ECO:0000256" key="7">
    <source>
        <dbReference type="ARBA" id="ARBA00023004"/>
    </source>
</evidence>
<evidence type="ECO:0000256" key="11">
    <source>
        <dbReference type="SAM" id="Phobius"/>
    </source>
</evidence>
<comment type="pathway">
    <text evidence="2">Secondary metabolite biosynthesis.</text>
</comment>
<keyword evidence="8 10" id="KW-0503">Monooxygenase</keyword>
<comment type="similarity">
    <text evidence="3 10">Belongs to the cytochrome P450 family.</text>
</comment>
<protein>
    <submittedName>
        <fullName evidence="12">Cytochrome P450</fullName>
    </submittedName>
</protein>
<dbReference type="PRINTS" id="PR00463">
    <property type="entry name" value="EP450I"/>
</dbReference>
<dbReference type="InterPro" id="IPR002401">
    <property type="entry name" value="Cyt_P450_E_grp-I"/>
</dbReference>
<dbReference type="GO" id="GO:0016705">
    <property type="term" value="F:oxidoreductase activity, acting on paired donors, with incorporation or reduction of molecular oxygen"/>
    <property type="evidence" value="ECO:0007669"/>
    <property type="project" value="InterPro"/>
</dbReference>
<dbReference type="InterPro" id="IPR050364">
    <property type="entry name" value="Cytochrome_P450_fung"/>
</dbReference>
<organism evidence="12 13">
    <name type="scientific">Suillus subaureus</name>
    <dbReference type="NCBI Taxonomy" id="48587"/>
    <lineage>
        <taxon>Eukaryota</taxon>
        <taxon>Fungi</taxon>
        <taxon>Dikarya</taxon>
        <taxon>Basidiomycota</taxon>
        <taxon>Agaricomycotina</taxon>
        <taxon>Agaricomycetes</taxon>
        <taxon>Agaricomycetidae</taxon>
        <taxon>Boletales</taxon>
        <taxon>Suillineae</taxon>
        <taxon>Suillaceae</taxon>
        <taxon>Suillus</taxon>
    </lineage>
</organism>
<dbReference type="GO" id="GO:0016020">
    <property type="term" value="C:membrane"/>
    <property type="evidence" value="ECO:0007669"/>
    <property type="project" value="UniProtKB-SubCell"/>
</dbReference>
<reference evidence="12" key="1">
    <citation type="journal article" date="2020" name="New Phytol.">
        <title>Comparative genomics reveals dynamic genome evolution in host specialist ectomycorrhizal fungi.</title>
        <authorList>
            <person name="Lofgren L.A."/>
            <person name="Nguyen N.H."/>
            <person name="Vilgalys R."/>
            <person name="Ruytinx J."/>
            <person name="Liao H.L."/>
            <person name="Branco S."/>
            <person name="Kuo A."/>
            <person name="LaButti K."/>
            <person name="Lipzen A."/>
            <person name="Andreopoulos W."/>
            <person name="Pangilinan J."/>
            <person name="Riley R."/>
            <person name="Hundley H."/>
            <person name="Na H."/>
            <person name="Barry K."/>
            <person name="Grigoriev I.V."/>
            <person name="Stajich J.E."/>
            <person name="Kennedy P.G."/>
        </authorList>
    </citation>
    <scope>NUCLEOTIDE SEQUENCE</scope>
    <source>
        <strain evidence="12">MN1</strain>
    </source>
</reference>
<accession>A0A9P7EH46</accession>
<feature type="binding site" description="axial binding residue" evidence="9">
    <location>
        <position position="384"/>
    </location>
    <ligand>
        <name>heme</name>
        <dbReference type="ChEBI" id="CHEBI:30413"/>
    </ligand>
    <ligandPart>
        <name>Fe</name>
        <dbReference type="ChEBI" id="CHEBI:18248"/>
    </ligandPart>
</feature>
<dbReference type="PROSITE" id="PS00086">
    <property type="entry name" value="CYTOCHROME_P450"/>
    <property type="match status" value="1"/>
</dbReference>
<sequence>MAHRRSPFIRRSGLGCERLEYRHFRITSTLMLDFSYPVVLVLFVFSILVERYIKKNKDNPAGLPLPPGPPRLPIVGNLFGSKDLGAQWLTYAEWGRKYVLMVKLMDWSFNVGFIPYGPSSMHQALNPQAMLSYQGLQLSKVHQMIRNILVIPHEMEAHLRTFTASTIMQVVYGYEMAPQDDLFASIADRASEMLTNSFFPGAALVNTFPMFQYLPEWCPGAGFKNLHANGTAPQSIVSQMIQKHEEEAVIKAVAGTTYAAAVETSSSALSAFMMAMIMFPEVQKTAQAEIDHVTGGTRMPDFGDRESMVYLEATYRKVLRWCQVTPLGVPHMTTESDVYNGYFIPKDTIVFANIWFMPERFIQEDGTLSDDLGQQQFGFGRRICVGKYLAEASVWIAMVSILAVFDVKKAMDEFGGEIDITPQYTPGVIMSQKAVAMVQPAPSSTGCGLLA</sequence>
<dbReference type="AlphaFoldDB" id="A0A9P7EH46"/>
<keyword evidence="4 9" id="KW-0349">Heme</keyword>